<evidence type="ECO:0000259" key="1">
    <source>
        <dbReference type="Pfam" id="PF00535"/>
    </source>
</evidence>
<evidence type="ECO:0000313" key="3">
    <source>
        <dbReference type="Proteomes" id="UP000247973"/>
    </source>
</evidence>
<feature type="domain" description="Glycosyltransferase 2-like" evidence="1">
    <location>
        <begin position="9"/>
        <end position="135"/>
    </location>
</feature>
<dbReference type="OrthoDB" id="6307329at2"/>
<sequence>MPKISPVISIIVPCYNQAEYLPETLQTVLEQEYIDWECIIVNDGSPDNTEEVALAWCRKDDRFKYLKKENGGLSDARNYGIKHSTGKYILPLDSDDKISKDYTIEAIGILEKDPSVKLVFCRAKLFGVQNEEWDLLPYTYDNMLFVRNCIYCSAIYKRSDYDLTAGYNVNMIYGWEDYDFWLSLLRREDKVVKLDKFHFFYRTKDVSMRTLINEEKERFLRLQIFKNHMDIYLEYINPIEMYSELKRYKLIENSLQYRIGGIILAPLRYIHQLLKKK</sequence>
<name>A0A2V3PNP7_9BACT</name>
<dbReference type="GO" id="GO:0016758">
    <property type="term" value="F:hexosyltransferase activity"/>
    <property type="evidence" value="ECO:0007669"/>
    <property type="project" value="UniProtKB-ARBA"/>
</dbReference>
<keyword evidence="3" id="KW-1185">Reference proteome</keyword>
<accession>A0A2V3PNP7</accession>
<dbReference type="RefSeq" id="WP_110310687.1">
    <property type="nucleotide sequence ID" value="NZ_QICL01000011.1"/>
</dbReference>
<dbReference type="InterPro" id="IPR001173">
    <property type="entry name" value="Glyco_trans_2-like"/>
</dbReference>
<gene>
    <name evidence="2" type="ORF">CLV62_11186</name>
</gene>
<dbReference type="Pfam" id="PF00535">
    <property type="entry name" value="Glycos_transf_2"/>
    <property type="match status" value="1"/>
</dbReference>
<dbReference type="InterPro" id="IPR029044">
    <property type="entry name" value="Nucleotide-diphossugar_trans"/>
</dbReference>
<evidence type="ECO:0000313" key="2">
    <source>
        <dbReference type="EMBL" id="PXV64128.1"/>
    </source>
</evidence>
<dbReference type="Gene3D" id="3.90.550.10">
    <property type="entry name" value="Spore Coat Polysaccharide Biosynthesis Protein SpsA, Chain A"/>
    <property type="match status" value="1"/>
</dbReference>
<keyword evidence="2" id="KW-0808">Transferase</keyword>
<protein>
    <submittedName>
        <fullName evidence="2">Glycosyltransferase involved in cell wall biosynthesis</fullName>
    </submittedName>
</protein>
<dbReference type="SUPFAM" id="SSF53448">
    <property type="entry name" value="Nucleotide-diphospho-sugar transferases"/>
    <property type="match status" value="1"/>
</dbReference>
<comment type="caution">
    <text evidence="2">The sequence shown here is derived from an EMBL/GenBank/DDBJ whole genome shotgun (WGS) entry which is preliminary data.</text>
</comment>
<dbReference type="PANTHER" id="PTHR22916">
    <property type="entry name" value="GLYCOSYLTRANSFERASE"/>
    <property type="match status" value="1"/>
</dbReference>
<dbReference type="EMBL" id="QICL01000011">
    <property type="protein sequence ID" value="PXV64128.1"/>
    <property type="molecule type" value="Genomic_DNA"/>
</dbReference>
<proteinExistence type="predicted"/>
<reference evidence="2 3" key="1">
    <citation type="submission" date="2018-03" db="EMBL/GenBank/DDBJ databases">
        <title>Genomic Encyclopedia of Archaeal and Bacterial Type Strains, Phase II (KMG-II): from individual species to whole genera.</title>
        <authorList>
            <person name="Goeker M."/>
        </authorList>
    </citation>
    <scope>NUCLEOTIDE SEQUENCE [LARGE SCALE GENOMIC DNA]</scope>
    <source>
        <strain evidence="2 3">DSM 100214</strain>
    </source>
</reference>
<dbReference type="CDD" id="cd00761">
    <property type="entry name" value="Glyco_tranf_GTA_type"/>
    <property type="match status" value="1"/>
</dbReference>
<organism evidence="2 3">
    <name type="scientific">Dysgonomonas alginatilytica</name>
    <dbReference type="NCBI Taxonomy" id="1605892"/>
    <lineage>
        <taxon>Bacteria</taxon>
        <taxon>Pseudomonadati</taxon>
        <taxon>Bacteroidota</taxon>
        <taxon>Bacteroidia</taxon>
        <taxon>Bacteroidales</taxon>
        <taxon>Dysgonomonadaceae</taxon>
        <taxon>Dysgonomonas</taxon>
    </lineage>
</organism>
<dbReference type="Proteomes" id="UP000247973">
    <property type="component" value="Unassembled WGS sequence"/>
</dbReference>
<dbReference type="PANTHER" id="PTHR22916:SF3">
    <property type="entry name" value="UDP-GLCNAC:BETAGAL BETA-1,3-N-ACETYLGLUCOSAMINYLTRANSFERASE-LIKE PROTEIN 1"/>
    <property type="match status" value="1"/>
</dbReference>
<dbReference type="AlphaFoldDB" id="A0A2V3PNP7"/>